<dbReference type="PROSITE" id="PS00107">
    <property type="entry name" value="PROTEIN_KINASE_ATP"/>
    <property type="match status" value="1"/>
</dbReference>
<evidence type="ECO:0000259" key="11">
    <source>
        <dbReference type="PROSITE" id="PS50011"/>
    </source>
</evidence>
<dbReference type="Gene3D" id="1.10.510.10">
    <property type="entry name" value="Transferase(Phosphotransferase) domain 1"/>
    <property type="match status" value="1"/>
</dbReference>
<evidence type="ECO:0000256" key="2">
    <source>
        <dbReference type="ARBA" id="ARBA00022679"/>
    </source>
</evidence>
<evidence type="ECO:0000256" key="6">
    <source>
        <dbReference type="PIRSR" id="PIRSR630616-1"/>
    </source>
</evidence>
<dbReference type="InterPro" id="IPR017441">
    <property type="entry name" value="Protein_kinase_ATP_BS"/>
</dbReference>
<dbReference type="FunFam" id="1.10.510.10:FF:000571">
    <property type="entry name" value="Maternal embryonic leucine zipper kinase"/>
    <property type="match status" value="1"/>
</dbReference>
<protein>
    <submittedName>
        <fullName evidence="12">Putative serine/threonine kinase-like protein</fullName>
    </submittedName>
</protein>
<dbReference type="EMBL" id="JAFCMP010000112">
    <property type="protein sequence ID" value="KAG5186473.1"/>
    <property type="molecule type" value="Genomic_DNA"/>
</dbReference>
<dbReference type="SUPFAM" id="SSF56112">
    <property type="entry name" value="Protein kinase-like (PK-like)"/>
    <property type="match status" value="1"/>
</dbReference>
<evidence type="ECO:0000256" key="7">
    <source>
        <dbReference type="PIRSR" id="PIRSR630616-2"/>
    </source>
</evidence>
<dbReference type="Proteomes" id="UP000664859">
    <property type="component" value="Unassembled WGS sequence"/>
</dbReference>
<comment type="caution">
    <text evidence="12">The sequence shown here is derived from an EMBL/GenBank/DDBJ whole genome shotgun (WGS) entry which is preliminary data.</text>
</comment>
<name>A0A836CIG8_9STRA</name>
<keyword evidence="13" id="KW-1185">Reference proteome</keyword>
<keyword evidence="4 12" id="KW-0418">Kinase</keyword>
<evidence type="ECO:0000256" key="8">
    <source>
        <dbReference type="PIRSR" id="PIRSR630616-3"/>
    </source>
</evidence>
<comment type="similarity">
    <text evidence="10">Belongs to the protein kinase superfamily.</text>
</comment>
<evidence type="ECO:0000256" key="9">
    <source>
        <dbReference type="PROSITE-ProRule" id="PRU10141"/>
    </source>
</evidence>
<feature type="domain" description="Protein kinase" evidence="11">
    <location>
        <begin position="21"/>
        <end position="272"/>
    </location>
</feature>
<evidence type="ECO:0000256" key="3">
    <source>
        <dbReference type="ARBA" id="ARBA00022741"/>
    </source>
</evidence>
<evidence type="ECO:0000256" key="5">
    <source>
        <dbReference type="ARBA" id="ARBA00022840"/>
    </source>
</evidence>
<dbReference type="InterPro" id="IPR030616">
    <property type="entry name" value="Aur-like"/>
</dbReference>
<dbReference type="PANTHER" id="PTHR24350">
    <property type="entry name" value="SERINE/THREONINE-PROTEIN KINASE IAL-RELATED"/>
    <property type="match status" value="1"/>
</dbReference>
<keyword evidence="3 7" id="KW-0547">Nucleotide-binding</keyword>
<feature type="binding site" evidence="7">
    <location>
        <begin position="146"/>
        <end position="147"/>
    </location>
    <ligand>
        <name>ATP</name>
        <dbReference type="ChEBI" id="CHEBI:30616"/>
    </ligand>
</feature>
<sequence>MNRQESRDTCKIKPGDIIDRYRILKLLGTGASGQVFLVDDSGKQFAMKVVRLPDMHKTKTYTRLKREVEIMKRLDNERIVKLYRVLKGSTCIYLICEYVAGGDLFDKIALNNQLTETEARRYFRQIVEGMVYCHSQNISHRDIKPENIMITSCDDVKIADFGLSRIKTQTTVVFDTFCGTLNYVAPELLAKRPYDSKCDIWSLGIMLYVMLSGRFPYDSDDDEETAHMILDDQFTFPASIVDGNAKNLISQMLQKRPESRPTMIQVAAHQWLL</sequence>
<gene>
    <name evidence="12" type="ORF">JKP88DRAFT_156979</name>
</gene>
<evidence type="ECO:0000313" key="12">
    <source>
        <dbReference type="EMBL" id="KAG5186473.1"/>
    </source>
</evidence>
<dbReference type="InterPro" id="IPR000719">
    <property type="entry name" value="Prot_kinase_dom"/>
</dbReference>
<keyword evidence="1 10" id="KW-0723">Serine/threonine-protein kinase</keyword>
<dbReference type="GO" id="GO:0005524">
    <property type="term" value="F:ATP binding"/>
    <property type="evidence" value="ECO:0007669"/>
    <property type="project" value="UniProtKB-UniRule"/>
</dbReference>
<evidence type="ECO:0000256" key="10">
    <source>
        <dbReference type="RuleBase" id="RU000304"/>
    </source>
</evidence>
<dbReference type="AlphaFoldDB" id="A0A836CIG8"/>
<dbReference type="OrthoDB" id="193931at2759"/>
<feature type="binding site" evidence="7">
    <location>
        <position position="160"/>
    </location>
    <ligand>
        <name>ATP</name>
        <dbReference type="ChEBI" id="CHEBI:30616"/>
    </ligand>
</feature>
<dbReference type="InterPro" id="IPR011009">
    <property type="entry name" value="Kinase-like_dom_sf"/>
</dbReference>
<dbReference type="InterPro" id="IPR008271">
    <property type="entry name" value="Ser/Thr_kinase_AS"/>
</dbReference>
<accession>A0A836CIG8</accession>
<reference evidence="12" key="1">
    <citation type="submission" date="2021-02" db="EMBL/GenBank/DDBJ databases">
        <title>First Annotated Genome of the Yellow-green Alga Tribonema minus.</title>
        <authorList>
            <person name="Mahan K.M."/>
        </authorList>
    </citation>
    <scope>NUCLEOTIDE SEQUENCE</scope>
    <source>
        <strain evidence="12">UTEX B ZZ1240</strain>
    </source>
</reference>
<dbReference type="Pfam" id="PF00069">
    <property type="entry name" value="Pkinase"/>
    <property type="match status" value="1"/>
</dbReference>
<organism evidence="12 13">
    <name type="scientific">Tribonema minus</name>
    <dbReference type="NCBI Taxonomy" id="303371"/>
    <lineage>
        <taxon>Eukaryota</taxon>
        <taxon>Sar</taxon>
        <taxon>Stramenopiles</taxon>
        <taxon>Ochrophyta</taxon>
        <taxon>PX clade</taxon>
        <taxon>Xanthophyceae</taxon>
        <taxon>Tribonematales</taxon>
        <taxon>Tribonemataceae</taxon>
        <taxon>Tribonema</taxon>
    </lineage>
</organism>
<feature type="binding site" evidence="7 9">
    <location>
        <position position="48"/>
    </location>
    <ligand>
        <name>ATP</name>
        <dbReference type="ChEBI" id="CHEBI:30616"/>
    </ligand>
</feature>
<dbReference type="CDD" id="cd14003">
    <property type="entry name" value="STKc_AMPK-like"/>
    <property type="match status" value="1"/>
</dbReference>
<proteinExistence type="inferred from homology"/>
<evidence type="ECO:0000313" key="13">
    <source>
        <dbReference type="Proteomes" id="UP000664859"/>
    </source>
</evidence>
<dbReference type="SMART" id="SM00220">
    <property type="entry name" value="S_TKc"/>
    <property type="match status" value="1"/>
</dbReference>
<dbReference type="PROSITE" id="PS00108">
    <property type="entry name" value="PROTEIN_KINASE_ST"/>
    <property type="match status" value="1"/>
</dbReference>
<evidence type="ECO:0000256" key="1">
    <source>
        <dbReference type="ARBA" id="ARBA00022527"/>
    </source>
</evidence>
<feature type="active site" description="Proton acceptor" evidence="6">
    <location>
        <position position="142"/>
    </location>
</feature>
<keyword evidence="2" id="KW-0808">Transferase</keyword>
<dbReference type="PIRSF" id="PIRSF000654">
    <property type="entry name" value="Integrin-linked_kinase"/>
    <property type="match status" value="1"/>
</dbReference>
<feature type="cross-link" description="Glycyl lysine isopeptide (Lys-Gly) (interchain with G-Cter in SUMO2)" evidence="8">
    <location>
        <position position="144"/>
    </location>
</feature>
<dbReference type="GO" id="GO:0004674">
    <property type="term" value="F:protein serine/threonine kinase activity"/>
    <property type="evidence" value="ECO:0007669"/>
    <property type="project" value="UniProtKB-KW"/>
</dbReference>
<evidence type="ECO:0000256" key="4">
    <source>
        <dbReference type="ARBA" id="ARBA00022777"/>
    </source>
</evidence>
<dbReference type="PROSITE" id="PS50011">
    <property type="entry name" value="PROTEIN_KINASE_DOM"/>
    <property type="match status" value="1"/>
</dbReference>
<keyword evidence="5 7" id="KW-0067">ATP-binding</keyword>